<keyword evidence="2 7" id="KW-0689">Ribosomal protein</keyword>
<dbReference type="InterPro" id="IPR002672">
    <property type="entry name" value="Ribosomal_eL28"/>
</dbReference>
<gene>
    <name evidence="7" type="primary">RL28</name>
    <name evidence="7" type="ORF">CM83_100229</name>
</gene>
<evidence type="ECO:0000256" key="5">
    <source>
        <dbReference type="ARBA" id="ARBA00035330"/>
    </source>
</evidence>
<dbReference type="Pfam" id="PF01778">
    <property type="entry name" value="Ribosomal_L28e"/>
    <property type="match status" value="1"/>
</dbReference>
<dbReference type="Gene3D" id="3.30.390.110">
    <property type="match status" value="1"/>
</dbReference>
<dbReference type="GO" id="GO:1990904">
    <property type="term" value="C:ribonucleoprotein complex"/>
    <property type="evidence" value="ECO:0007669"/>
    <property type="project" value="UniProtKB-KW"/>
</dbReference>
<dbReference type="InterPro" id="IPR029004">
    <property type="entry name" value="Ribosomal_eL28/Mak16"/>
</dbReference>
<accession>A0A0A9YVG7</accession>
<name>A0A0A9YVG7_LYGHE</name>
<feature type="non-terminal residue" evidence="7">
    <location>
        <position position="1"/>
    </location>
</feature>
<keyword evidence="3" id="KW-0687">Ribonucleoprotein</keyword>
<dbReference type="AlphaFoldDB" id="A0A0A9YVG7"/>
<sequence>SFCTLLEKDMTHSADLQWQLVRQNSKFLQKRNGIRLSSDPFNNNANWTKRQCGFLNDKATIVKPGKKGALCLTVKKGDHNHQPKKMFVKTYFDSGVKAAEVRRAAQAIRPDLSHVSFRRARKLARIHHHTTKVQTARKTRSANIKFARKAVRPKKN</sequence>
<evidence type="ECO:0000313" key="7">
    <source>
        <dbReference type="EMBL" id="JAG36189.1"/>
    </source>
</evidence>
<proteinExistence type="inferred from homology"/>
<dbReference type="EMBL" id="GBHO01007415">
    <property type="protein sequence ID" value="JAG36189.1"/>
    <property type="molecule type" value="Transcribed_RNA"/>
</dbReference>
<evidence type="ECO:0000256" key="1">
    <source>
        <dbReference type="ARBA" id="ARBA00007926"/>
    </source>
</evidence>
<reference evidence="7" key="1">
    <citation type="journal article" date="2014" name="PLoS ONE">
        <title>Transcriptome-Based Identification of ABC Transporters in the Western Tarnished Plant Bug Lygus hesperus.</title>
        <authorList>
            <person name="Hull J.J."/>
            <person name="Chaney K."/>
            <person name="Geib S.M."/>
            <person name="Fabrick J.A."/>
            <person name="Brent C.S."/>
            <person name="Walsh D."/>
            <person name="Lavine L.C."/>
        </authorList>
    </citation>
    <scope>NUCLEOTIDE SEQUENCE</scope>
</reference>
<dbReference type="GO" id="GO:0006412">
    <property type="term" value="P:translation"/>
    <property type="evidence" value="ECO:0007669"/>
    <property type="project" value="InterPro"/>
</dbReference>
<protein>
    <recommendedName>
        <fullName evidence="4">Large ribosomal subunit protein eL28</fullName>
    </recommendedName>
    <alternativeName>
        <fullName evidence="5">60S ribosomal protein L28</fullName>
    </alternativeName>
</protein>
<dbReference type="FunFam" id="3.30.390.110:FF:000007">
    <property type="entry name" value="60S ribosomal protein L28"/>
    <property type="match status" value="1"/>
</dbReference>
<evidence type="ECO:0000256" key="4">
    <source>
        <dbReference type="ARBA" id="ARBA00035223"/>
    </source>
</evidence>
<comment type="similarity">
    <text evidence="1">Belongs to the eukaryotic ribosomal protein eL28 family.</text>
</comment>
<evidence type="ECO:0000256" key="3">
    <source>
        <dbReference type="ARBA" id="ARBA00023274"/>
    </source>
</evidence>
<dbReference type="GO" id="GO:0003735">
    <property type="term" value="F:structural constituent of ribosome"/>
    <property type="evidence" value="ECO:0007669"/>
    <property type="project" value="InterPro"/>
</dbReference>
<reference evidence="7" key="2">
    <citation type="submission" date="2014-07" db="EMBL/GenBank/DDBJ databases">
        <authorList>
            <person name="Hull J."/>
        </authorList>
    </citation>
    <scope>NUCLEOTIDE SEQUENCE</scope>
</reference>
<feature type="domain" description="Ribosomal eL28/Mak16" evidence="6">
    <location>
        <begin position="16"/>
        <end position="125"/>
    </location>
</feature>
<dbReference type="GO" id="GO:0005840">
    <property type="term" value="C:ribosome"/>
    <property type="evidence" value="ECO:0007669"/>
    <property type="project" value="UniProtKB-KW"/>
</dbReference>
<evidence type="ECO:0000256" key="2">
    <source>
        <dbReference type="ARBA" id="ARBA00022980"/>
    </source>
</evidence>
<dbReference type="PANTHER" id="PTHR10544">
    <property type="entry name" value="60S RIBOSOMAL PROTEIN L28"/>
    <property type="match status" value="1"/>
</dbReference>
<evidence type="ECO:0000259" key="6">
    <source>
        <dbReference type="Pfam" id="PF01778"/>
    </source>
</evidence>
<organism evidence="7">
    <name type="scientific">Lygus hesperus</name>
    <name type="common">Western plant bug</name>
    <dbReference type="NCBI Taxonomy" id="30085"/>
    <lineage>
        <taxon>Eukaryota</taxon>
        <taxon>Metazoa</taxon>
        <taxon>Ecdysozoa</taxon>
        <taxon>Arthropoda</taxon>
        <taxon>Hexapoda</taxon>
        <taxon>Insecta</taxon>
        <taxon>Pterygota</taxon>
        <taxon>Neoptera</taxon>
        <taxon>Paraneoptera</taxon>
        <taxon>Hemiptera</taxon>
        <taxon>Heteroptera</taxon>
        <taxon>Panheteroptera</taxon>
        <taxon>Cimicomorpha</taxon>
        <taxon>Miridae</taxon>
        <taxon>Mirini</taxon>
        <taxon>Lygus</taxon>
    </lineage>
</organism>